<dbReference type="SUPFAM" id="SSF109604">
    <property type="entry name" value="HD-domain/PDEase-like"/>
    <property type="match status" value="1"/>
</dbReference>
<protein>
    <submittedName>
        <fullName evidence="2">HDOD domain-containing protein</fullName>
    </submittedName>
</protein>
<dbReference type="Pfam" id="PF08668">
    <property type="entry name" value="HDOD"/>
    <property type="match status" value="1"/>
</dbReference>
<dbReference type="Proteomes" id="UP000815846">
    <property type="component" value="Unassembled WGS sequence"/>
</dbReference>
<keyword evidence="3" id="KW-1185">Reference proteome</keyword>
<dbReference type="PIRSF" id="PIRSF003180">
    <property type="entry name" value="DiGMPpdiest_YuxH"/>
    <property type="match status" value="1"/>
</dbReference>
<dbReference type="SUPFAM" id="SSF141868">
    <property type="entry name" value="EAL domain-like"/>
    <property type="match status" value="1"/>
</dbReference>
<dbReference type="PANTHER" id="PTHR33525">
    <property type="match status" value="1"/>
</dbReference>
<dbReference type="PROSITE" id="PS51833">
    <property type="entry name" value="HDOD"/>
    <property type="match status" value="1"/>
</dbReference>
<dbReference type="Gene3D" id="1.10.3210.10">
    <property type="entry name" value="Hypothetical protein af1432"/>
    <property type="match status" value="1"/>
</dbReference>
<dbReference type="InterPro" id="IPR035919">
    <property type="entry name" value="EAL_sf"/>
</dbReference>
<dbReference type="RefSeq" id="WP_101343606.1">
    <property type="nucleotide sequence ID" value="NZ_PJAI02000014.1"/>
</dbReference>
<dbReference type="SMART" id="SM00052">
    <property type="entry name" value="EAL"/>
    <property type="match status" value="1"/>
</dbReference>
<evidence type="ECO:0000259" key="1">
    <source>
        <dbReference type="PROSITE" id="PS51833"/>
    </source>
</evidence>
<dbReference type="InterPro" id="IPR014408">
    <property type="entry name" value="dGMP_Pdiesterase_EAL/HD-GYP"/>
</dbReference>
<dbReference type="EMBL" id="PJAI02000014">
    <property type="protein sequence ID" value="TYK65060.1"/>
    <property type="molecule type" value="Genomic_DNA"/>
</dbReference>
<evidence type="ECO:0000313" key="3">
    <source>
        <dbReference type="Proteomes" id="UP000815846"/>
    </source>
</evidence>
<dbReference type="InterPro" id="IPR052340">
    <property type="entry name" value="RNase_Y/CdgJ"/>
</dbReference>
<proteinExistence type="predicted"/>
<dbReference type="PANTHER" id="PTHR33525:SF4">
    <property type="entry name" value="CYCLIC DI-GMP PHOSPHODIESTERASE CDGJ"/>
    <property type="match status" value="1"/>
</dbReference>
<evidence type="ECO:0000313" key="2">
    <source>
        <dbReference type="EMBL" id="TYK65060.1"/>
    </source>
</evidence>
<dbReference type="InterPro" id="IPR001633">
    <property type="entry name" value="EAL_dom"/>
</dbReference>
<dbReference type="InterPro" id="IPR013976">
    <property type="entry name" value="HDOD"/>
</dbReference>
<accession>A0ABY3MV30</accession>
<sequence>MKDVTKVQFVARQAILDRNENVFAYELLYRNSSANYFPTEVSDEIATARLFFDSLLFYGIENLAGNKKLFINLSTSAILSELPKLIMPDDVVLEIIERTQQLDEVLPAVEQLIQSNYVFALDDYDGDKKWNKLLQKVQYIKIEADKNIETTLVRIKSLKSEFPEKLLIVERIEDYDSFNLIKEAGADLFQGYYFSKPQLLNYKNANPSQMTILGLLKLILQTPFDFHLLIKKIEKDAALVARLLRLANLRCKTSKREISSISQAAIYLGEDTLKQFLTVLALGDLAENKPSELLKIGLIRAKFIELLLAKDKELSDKGYLLGLVSIFNSLIDVELPFIFKELSLSNDLQDALGSYSGKVGECYELCLKIEASNFIGIKESQKKLKVEEDFVMHCYAGALTFADEFII</sequence>
<reference evidence="2 3" key="1">
    <citation type="submission" date="2019-08" db="EMBL/GenBank/DDBJ databases">
        <title>Microbe sample from Colwellia echini.</title>
        <authorList>
            <person name="Christiansen L."/>
            <person name="Pathiraja D."/>
            <person name="Schultz-Johansen M."/>
            <person name="Choi I.-G."/>
            <person name="Stougaard P."/>
        </authorList>
    </citation>
    <scope>NUCLEOTIDE SEQUENCE [LARGE SCALE GENOMIC DNA]</scope>
    <source>
        <strain evidence="2 3">A3</strain>
    </source>
</reference>
<organism evidence="2 3">
    <name type="scientific">Colwellia echini</name>
    <dbReference type="NCBI Taxonomy" id="1982103"/>
    <lineage>
        <taxon>Bacteria</taxon>
        <taxon>Pseudomonadati</taxon>
        <taxon>Pseudomonadota</taxon>
        <taxon>Gammaproteobacteria</taxon>
        <taxon>Alteromonadales</taxon>
        <taxon>Colwelliaceae</taxon>
        <taxon>Colwellia</taxon>
    </lineage>
</organism>
<name>A0ABY3MV30_9GAMM</name>
<feature type="domain" description="HDOD" evidence="1">
    <location>
        <begin position="205"/>
        <end position="390"/>
    </location>
</feature>
<gene>
    <name evidence="2" type="ORF">CWS31_012245</name>
</gene>
<dbReference type="Gene3D" id="3.20.20.450">
    <property type="entry name" value="EAL domain"/>
    <property type="match status" value="1"/>
</dbReference>
<comment type="caution">
    <text evidence="2">The sequence shown here is derived from an EMBL/GenBank/DDBJ whole genome shotgun (WGS) entry which is preliminary data.</text>
</comment>